<protein>
    <submittedName>
        <fullName evidence="2">LPD29 domain-containing protein</fullName>
    </submittedName>
</protein>
<feature type="domain" description="Large polyvalent protein associated" evidence="1">
    <location>
        <begin position="11"/>
        <end position="97"/>
    </location>
</feature>
<gene>
    <name evidence="2" type="ORF">ACFQ3J_20960</name>
</gene>
<evidence type="ECO:0000313" key="3">
    <source>
        <dbReference type="Proteomes" id="UP001597169"/>
    </source>
</evidence>
<dbReference type="RefSeq" id="WP_379293884.1">
    <property type="nucleotide sequence ID" value="NZ_JBHTKX010000004.1"/>
</dbReference>
<sequence>MSTVQEMFNISGKDAKKHVSEALKIVFPGIKFKFSTSYDSIHVAWTDGPLVQDVERVLNRFQSYTYVYSKTDFYRPTGYEWKGAMYLGPEYLTTSRTLSDGRRDVLYTAAEAQGMIWVDMIIPERRELEEELIRKGNLEGKYPRTCPDLLRDSRPSVDERKKKETVKPKAEVIELFPAQTAKDVLLKYSTPEDRFKFSALANYLGENVALDLIQGSDLSIDDLFILVANEHFS</sequence>
<evidence type="ECO:0000259" key="1">
    <source>
        <dbReference type="Pfam" id="PF18847"/>
    </source>
</evidence>
<reference evidence="3" key="1">
    <citation type="journal article" date="2019" name="Int. J. Syst. Evol. Microbiol.">
        <title>The Global Catalogue of Microorganisms (GCM) 10K type strain sequencing project: providing services to taxonomists for standard genome sequencing and annotation.</title>
        <authorList>
            <consortium name="The Broad Institute Genomics Platform"/>
            <consortium name="The Broad Institute Genome Sequencing Center for Infectious Disease"/>
            <person name="Wu L."/>
            <person name="Ma J."/>
        </authorList>
    </citation>
    <scope>NUCLEOTIDE SEQUENCE [LARGE SCALE GENOMIC DNA]</scope>
    <source>
        <strain evidence="3">CCUG 53519</strain>
    </source>
</reference>
<organism evidence="2 3">
    <name type="scientific">Paenibacillus provencensis</name>
    <dbReference type="NCBI Taxonomy" id="441151"/>
    <lineage>
        <taxon>Bacteria</taxon>
        <taxon>Bacillati</taxon>
        <taxon>Bacillota</taxon>
        <taxon>Bacilli</taxon>
        <taxon>Bacillales</taxon>
        <taxon>Paenibacillaceae</taxon>
        <taxon>Paenibacillus</taxon>
    </lineage>
</organism>
<name>A0ABW3Q0T0_9BACL</name>
<dbReference type="Proteomes" id="UP001597169">
    <property type="component" value="Unassembled WGS sequence"/>
</dbReference>
<dbReference type="InterPro" id="IPR041311">
    <property type="entry name" value="LPD29"/>
</dbReference>
<proteinExistence type="predicted"/>
<comment type="caution">
    <text evidence="2">The sequence shown here is derived from an EMBL/GenBank/DDBJ whole genome shotgun (WGS) entry which is preliminary data.</text>
</comment>
<evidence type="ECO:0000313" key="2">
    <source>
        <dbReference type="EMBL" id="MFD1130617.1"/>
    </source>
</evidence>
<dbReference type="Pfam" id="PF18847">
    <property type="entry name" value="LPD29"/>
    <property type="match status" value="1"/>
</dbReference>
<dbReference type="EMBL" id="JBHTKX010000004">
    <property type="protein sequence ID" value="MFD1130617.1"/>
    <property type="molecule type" value="Genomic_DNA"/>
</dbReference>
<keyword evidence="3" id="KW-1185">Reference proteome</keyword>
<accession>A0ABW3Q0T0</accession>